<feature type="region of interest" description="Disordered" evidence="1">
    <location>
        <begin position="537"/>
        <end position="585"/>
    </location>
</feature>
<evidence type="ECO:0000313" key="3">
    <source>
        <dbReference type="Proteomes" id="UP000812966"/>
    </source>
</evidence>
<feature type="compositionally biased region" description="Polar residues" evidence="1">
    <location>
        <begin position="230"/>
        <end position="240"/>
    </location>
</feature>
<accession>A0A8K0JLR1</accession>
<dbReference type="OrthoDB" id="42889at2759"/>
<gene>
    <name evidence="2" type="ORF">FFLO_05804</name>
</gene>
<dbReference type="PANTHER" id="PTHR13271">
    <property type="entry name" value="UNCHARACTERIZED PUTATIVE METHYLTRANSFERASE"/>
    <property type="match status" value="1"/>
</dbReference>
<feature type="region of interest" description="Disordered" evidence="1">
    <location>
        <begin position="279"/>
        <end position="322"/>
    </location>
</feature>
<feature type="region of interest" description="Disordered" evidence="1">
    <location>
        <begin position="209"/>
        <end position="240"/>
    </location>
</feature>
<dbReference type="GO" id="GO:0016279">
    <property type="term" value="F:protein-lysine N-methyltransferase activity"/>
    <property type="evidence" value="ECO:0007669"/>
    <property type="project" value="TreeGrafter"/>
</dbReference>
<dbReference type="InterPro" id="IPR050600">
    <property type="entry name" value="SETD3_SETD6_MTase"/>
</dbReference>
<feature type="compositionally biased region" description="Acidic residues" evidence="1">
    <location>
        <begin position="541"/>
        <end position="564"/>
    </location>
</feature>
<dbReference type="PANTHER" id="PTHR13271:SF147">
    <property type="entry name" value="PROTEIN-LYSINE N-METHYLTRANSFERASE EFM1-RELATED"/>
    <property type="match status" value="1"/>
</dbReference>
<organism evidence="2 3">
    <name type="scientific">Filobasidium floriforme</name>
    <dbReference type="NCBI Taxonomy" id="5210"/>
    <lineage>
        <taxon>Eukaryota</taxon>
        <taxon>Fungi</taxon>
        <taxon>Dikarya</taxon>
        <taxon>Basidiomycota</taxon>
        <taxon>Agaricomycotina</taxon>
        <taxon>Tremellomycetes</taxon>
        <taxon>Filobasidiales</taxon>
        <taxon>Filobasidiaceae</taxon>
        <taxon>Filobasidium</taxon>
    </lineage>
</organism>
<dbReference type="InterPro" id="IPR046341">
    <property type="entry name" value="SET_dom_sf"/>
</dbReference>
<reference evidence="2" key="1">
    <citation type="submission" date="2020-04" db="EMBL/GenBank/DDBJ databases">
        <title>Analysis of mating type loci in Filobasidium floriforme.</title>
        <authorList>
            <person name="Nowrousian M."/>
        </authorList>
    </citation>
    <scope>NUCLEOTIDE SEQUENCE</scope>
    <source>
        <strain evidence="2">CBS 6242</strain>
    </source>
</reference>
<keyword evidence="3" id="KW-1185">Reference proteome</keyword>
<feature type="compositionally biased region" description="Basic residues" evidence="1">
    <location>
        <begin position="289"/>
        <end position="305"/>
    </location>
</feature>
<sequence>MSKTIAPPTLTPIQRSEAFLTWFKENGGTWSPHVKLHHTEEFGFHVMATRDIPLPVPPPSNTDQYDTLVTCPLDLAITPASCRRYVRFSQNCPASLRKVRLNERQWVVSYLTLHLIGMEDPEVMASLPRLPHLPYTQILPTSSEILTPFFYTQEEKELIKGTEMEKVMIDWEGVWREEWEAARKEVCQGRYAGLRGSFSCSYNMTIPPHTSLAKTKNKKKPLPPKTNSNQDLYASSDYVSNNRRSTSYPVLVPGLDLLNHSEEESVGWTTRPLGWGLNMGSGLAGPSKKPGKSKGKGKGKSKAKANRQDQTGQMEQVGEVGQVGEAEKHELVFCIKRELKSGEQVFKNYGPRTNGEFLLGYGMTFHDNPDDLASTGLKIEGGTLPASEQAELEATGLSVDRQFWIALDEDIPDDLFRLIRILMGCKDHQRMSIDQLVAASQVPTSSDSMRFEACVYAARKETKAMLVLAKLFASNAQSALRRKKKKNEQAVVGTQVRARVQAQNGHYLRGQWMILDRLYNLALSDLEDAFRKVREARLDPDAESDDSEDTDEEDWPDPSDDEGEAVGRSREDEDEEGLGYDMFTNSVVIC</sequence>
<evidence type="ECO:0000313" key="2">
    <source>
        <dbReference type="EMBL" id="KAG7529042.1"/>
    </source>
</evidence>
<protein>
    <recommendedName>
        <fullName evidence="4">SET domain-containing protein</fullName>
    </recommendedName>
</protein>
<name>A0A8K0JLR1_9TREE</name>
<dbReference type="GO" id="GO:0005634">
    <property type="term" value="C:nucleus"/>
    <property type="evidence" value="ECO:0007669"/>
    <property type="project" value="TreeGrafter"/>
</dbReference>
<comment type="caution">
    <text evidence="2">The sequence shown here is derived from an EMBL/GenBank/DDBJ whole genome shotgun (WGS) entry which is preliminary data.</text>
</comment>
<dbReference type="Proteomes" id="UP000812966">
    <property type="component" value="Unassembled WGS sequence"/>
</dbReference>
<evidence type="ECO:0000256" key="1">
    <source>
        <dbReference type="SAM" id="MobiDB-lite"/>
    </source>
</evidence>
<evidence type="ECO:0008006" key="4">
    <source>
        <dbReference type="Google" id="ProtNLM"/>
    </source>
</evidence>
<dbReference type="AlphaFoldDB" id="A0A8K0JLR1"/>
<dbReference type="EMBL" id="JABELV010000158">
    <property type="protein sequence ID" value="KAG7529042.1"/>
    <property type="molecule type" value="Genomic_DNA"/>
</dbReference>
<proteinExistence type="predicted"/>
<dbReference type="SUPFAM" id="SSF82199">
    <property type="entry name" value="SET domain"/>
    <property type="match status" value="1"/>
</dbReference>
<dbReference type="Gene3D" id="3.90.1410.10">
    <property type="entry name" value="set domain protein methyltransferase, domain 1"/>
    <property type="match status" value="1"/>
</dbReference>